<accession>A0AAW7X719</accession>
<evidence type="ECO:0000313" key="2">
    <source>
        <dbReference type="EMBL" id="MDO6423359.1"/>
    </source>
</evidence>
<organism evidence="2 3">
    <name type="scientific">Saccharophagus degradans</name>
    <dbReference type="NCBI Taxonomy" id="86304"/>
    <lineage>
        <taxon>Bacteria</taxon>
        <taxon>Pseudomonadati</taxon>
        <taxon>Pseudomonadota</taxon>
        <taxon>Gammaproteobacteria</taxon>
        <taxon>Cellvibrionales</taxon>
        <taxon>Cellvibrionaceae</taxon>
        <taxon>Saccharophagus</taxon>
    </lineage>
</organism>
<feature type="signal peptide" evidence="1">
    <location>
        <begin position="1"/>
        <end position="20"/>
    </location>
</feature>
<sequence length="554" mass="63428">MKLVCLCVVVCLCAYASALAAETAASGESCYTADDVIEQNGAQRYDKTVFEMLQGKKILSLSITVNNIFNEDNPDEDTFLYRLANRLQVNTREKTIRKQLLFKQGDAIDLDLLDESLRRLYQKEYLLAVQLRPTQICADGVHLNLVVRDAWTIEPRISAGQSGGETSSQIGLRDGNFLGSGAELELVYKSNQERSQVDYKYRAENFLHTRWLAEFYHADLSDGENNRVIIERPFFSNNTRWAYGFKVEDLTQVDKIRHNNEVINAFGHRVSRDEVYIGNAFSTNNQRTYRIRIGSTELMREFKEVELTEHLPDAELHQYNWIGLERQSNVYKQYTNLNFIARTEDIAMGHGFRLRYGSGLWGNGDQLKRLIGRYNKAVALDDFHFLQFATHIDITYNSDTQSTANSTWGLSSSYHHFIDRKNRWQVDARWDKGNDLAQYRELTLGEESGMRGYPLSFQRGDNRYLMNIERRYYSDLHWFNLIRVGAVAFMDIGRAWDSATQSDAKLLASTGIGLRFQTSKTGNPAVIQVNLSKPLVATEGIDSYLLSVAVGARF</sequence>
<evidence type="ECO:0008006" key="4">
    <source>
        <dbReference type="Google" id="ProtNLM"/>
    </source>
</evidence>
<dbReference type="AlphaFoldDB" id="A0AAW7X719"/>
<comment type="caution">
    <text evidence="2">The sequence shown here is derived from an EMBL/GenBank/DDBJ whole genome shotgun (WGS) entry which is preliminary data.</text>
</comment>
<name>A0AAW7X719_9GAMM</name>
<keyword evidence="1" id="KW-0732">Signal</keyword>
<proteinExistence type="predicted"/>
<feature type="chain" id="PRO_5043644975" description="Bacterial surface antigen (D15) domain-containing protein" evidence="1">
    <location>
        <begin position="21"/>
        <end position="554"/>
    </location>
</feature>
<dbReference type="EMBL" id="JAUOPB010000009">
    <property type="protein sequence ID" value="MDO6423359.1"/>
    <property type="molecule type" value="Genomic_DNA"/>
</dbReference>
<dbReference type="RefSeq" id="WP_303493047.1">
    <property type="nucleotide sequence ID" value="NZ_JAUOPB010000009.1"/>
</dbReference>
<dbReference type="Gene3D" id="2.40.160.50">
    <property type="entry name" value="membrane protein fhac: a member of the omp85/tpsb transporter family"/>
    <property type="match status" value="1"/>
</dbReference>
<evidence type="ECO:0000256" key="1">
    <source>
        <dbReference type="SAM" id="SignalP"/>
    </source>
</evidence>
<evidence type="ECO:0000313" key="3">
    <source>
        <dbReference type="Proteomes" id="UP001169760"/>
    </source>
</evidence>
<protein>
    <recommendedName>
        <fullName evidence="4">Bacterial surface antigen (D15) domain-containing protein</fullName>
    </recommendedName>
</protein>
<dbReference type="Proteomes" id="UP001169760">
    <property type="component" value="Unassembled WGS sequence"/>
</dbReference>
<dbReference type="Gene3D" id="3.10.20.310">
    <property type="entry name" value="membrane protein fhac"/>
    <property type="match status" value="1"/>
</dbReference>
<reference evidence="2" key="1">
    <citation type="submission" date="2023-07" db="EMBL/GenBank/DDBJ databases">
        <title>Genome content predicts the carbon catabolic preferences of heterotrophic bacteria.</title>
        <authorList>
            <person name="Gralka M."/>
        </authorList>
    </citation>
    <scope>NUCLEOTIDE SEQUENCE</scope>
    <source>
        <strain evidence="2">I3M17_2</strain>
    </source>
</reference>
<gene>
    <name evidence="2" type="ORF">Q4521_12840</name>
</gene>